<accession>A0A971D038</accession>
<evidence type="ECO:0000313" key="2">
    <source>
        <dbReference type="Proteomes" id="UP000767327"/>
    </source>
</evidence>
<reference evidence="1" key="2">
    <citation type="submission" date="2020-01" db="EMBL/GenBank/DDBJ databases">
        <authorList>
            <person name="Campanaro S."/>
        </authorList>
    </citation>
    <scope>NUCLEOTIDE SEQUENCE</scope>
    <source>
        <strain evidence="1">AS01afH2WH_6</strain>
    </source>
</reference>
<dbReference type="Pfam" id="PF22507">
    <property type="entry name" value="DUF6994"/>
    <property type="match status" value="1"/>
</dbReference>
<protein>
    <submittedName>
        <fullName evidence="1">Uncharacterized protein</fullName>
    </submittedName>
</protein>
<gene>
    <name evidence="1" type="ORF">GXW98_08520</name>
</gene>
<dbReference type="Proteomes" id="UP000767327">
    <property type="component" value="Unassembled WGS sequence"/>
</dbReference>
<comment type="caution">
    <text evidence="1">The sequence shown here is derived from an EMBL/GenBank/DDBJ whole genome shotgun (WGS) entry which is preliminary data.</text>
</comment>
<dbReference type="InterPro" id="IPR054263">
    <property type="entry name" value="DUF6994"/>
</dbReference>
<dbReference type="RefSeq" id="WP_273174421.1">
    <property type="nucleotide sequence ID" value="NZ_JAAXZR010000026.1"/>
</dbReference>
<proteinExistence type="predicted"/>
<evidence type="ECO:0000313" key="1">
    <source>
        <dbReference type="EMBL" id="NLT80309.1"/>
    </source>
</evidence>
<dbReference type="AlphaFoldDB" id="A0A971D038"/>
<reference evidence="1" key="1">
    <citation type="journal article" date="2020" name="Biotechnol. Biofuels">
        <title>New insights from the biogas microbiome by comprehensive genome-resolved metagenomics of nearly 1600 species originating from multiple anaerobic digesters.</title>
        <authorList>
            <person name="Campanaro S."/>
            <person name="Treu L."/>
            <person name="Rodriguez-R L.M."/>
            <person name="Kovalovszki A."/>
            <person name="Ziels R.M."/>
            <person name="Maus I."/>
            <person name="Zhu X."/>
            <person name="Kougias P.G."/>
            <person name="Basile A."/>
            <person name="Luo G."/>
            <person name="Schluter A."/>
            <person name="Konstantinidis K.T."/>
            <person name="Angelidaki I."/>
        </authorList>
    </citation>
    <scope>NUCLEOTIDE SEQUENCE</scope>
    <source>
        <strain evidence="1">AS01afH2WH_6</strain>
    </source>
</reference>
<dbReference type="EMBL" id="JAAXZR010000026">
    <property type="protein sequence ID" value="NLT80309.1"/>
    <property type="molecule type" value="Genomic_DNA"/>
</dbReference>
<organism evidence="1 2">
    <name type="scientific">Bifidobacterium crudilactis</name>
    <dbReference type="NCBI Taxonomy" id="327277"/>
    <lineage>
        <taxon>Bacteria</taxon>
        <taxon>Bacillati</taxon>
        <taxon>Actinomycetota</taxon>
        <taxon>Actinomycetes</taxon>
        <taxon>Bifidobacteriales</taxon>
        <taxon>Bifidobacteriaceae</taxon>
        <taxon>Bifidobacterium</taxon>
    </lineage>
</organism>
<sequence>MTIESRYHLFDCFLDDPELGLDSGTSYFRDGKYKDVDAASPRLYCCHELLWSGELPNGENLRLVFCRESDNRFMLKDENFPLPLTSDTISRSHSKLDNLLQSGVISKEEANGYLRASRSIGSFLIWPIRGDKGNPWNTVNIVRARTVNDRIDLTLWHLKNCYEKNWGEDERDELGKPIGLYKTFKLYRSWFELFKTFKGFVDFFHLQDFVNEGDYSVQLFAETTAIRMGSDLELKYVRWLLDKISARDEKLRTLFAYRQSFS</sequence>
<name>A0A971D038_9BIFI</name>